<evidence type="ECO:0000313" key="1">
    <source>
        <dbReference type="EMBL" id="OXB01703.1"/>
    </source>
</evidence>
<dbReference type="RefSeq" id="WP_089053098.1">
    <property type="nucleotide sequence ID" value="NZ_MUHA01000006.1"/>
</dbReference>
<dbReference type="AlphaFoldDB" id="A0A226I691"/>
<organism evidence="1 2">
    <name type="scientific">Flavobacterium oncorhynchi</name>
    <dbReference type="NCBI Taxonomy" id="728056"/>
    <lineage>
        <taxon>Bacteria</taxon>
        <taxon>Pseudomonadati</taxon>
        <taxon>Bacteroidota</taxon>
        <taxon>Flavobacteriia</taxon>
        <taxon>Flavobacteriales</taxon>
        <taxon>Flavobacteriaceae</taxon>
        <taxon>Flavobacterium</taxon>
    </lineage>
</organism>
<accession>A0A226I691</accession>
<sequence>MKSRIQNIFLTLLLFLGGIMTAQTVNVGELFITSGTTMSTVGAMDNKSSGNLFNDGEFILYSHYNNDGLVSFSSGSHSGITRMIGSTGFQQISGTMPMQWNDAEFKNNSIQPAFHLSNEVSISGTANFQQGIINDDEYGGLLVFENKSKHINVNDNSHVDGKVQKAGQEDFTYPIGDKNKYRFAGISAPKEILSSFTGKYFFEDSNALYPHSQKAKEIVLINNQEYWTLDKTSGNSDVMLTLSWDETSTTPADVLVSPQTSIHIVRWDEAQNRWIDEGGVVDSDKKTVTTPVNVSGYNVFTTARVDDGIVLPCSTLTVFNAVSPDGDGKNEYFKIDGLTECSADNTVEIYNRWGIKVFDTVNYDSNGNVFRGYSEGRTTISKNEMLPTGTYFYIINIKYSGTSPQVLKKSGYLYLTRN</sequence>
<dbReference type="Pfam" id="PF13585">
    <property type="entry name" value="CHU_C"/>
    <property type="match status" value="1"/>
</dbReference>
<name>A0A226I691_9FLAO</name>
<dbReference type="EMBL" id="MUHA01000006">
    <property type="protein sequence ID" value="OXB01703.1"/>
    <property type="molecule type" value="Genomic_DNA"/>
</dbReference>
<gene>
    <name evidence="1" type="ORF">B0A75_04490</name>
</gene>
<protein>
    <recommendedName>
        <fullName evidence="3">Gliding motility-associated C-terminal domain-containing protein</fullName>
    </recommendedName>
</protein>
<evidence type="ECO:0008006" key="3">
    <source>
        <dbReference type="Google" id="ProtNLM"/>
    </source>
</evidence>
<dbReference type="Proteomes" id="UP000198336">
    <property type="component" value="Unassembled WGS sequence"/>
</dbReference>
<keyword evidence="2" id="KW-1185">Reference proteome</keyword>
<proteinExistence type="predicted"/>
<evidence type="ECO:0000313" key="2">
    <source>
        <dbReference type="Proteomes" id="UP000198336"/>
    </source>
</evidence>
<comment type="caution">
    <text evidence="1">The sequence shown here is derived from an EMBL/GenBank/DDBJ whole genome shotgun (WGS) entry which is preliminary data.</text>
</comment>
<reference evidence="1 2" key="1">
    <citation type="submission" date="2016-11" db="EMBL/GenBank/DDBJ databases">
        <title>Whole genomes of Flavobacteriaceae.</title>
        <authorList>
            <person name="Stine C."/>
            <person name="Li C."/>
            <person name="Tadesse D."/>
        </authorList>
    </citation>
    <scope>NUCLEOTIDE SEQUENCE [LARGE SCALE GENOMIC DNA]</scope>
    <source>
        <strain evidence="1 2">CCUG 59446</strain>
    </source>
</reference>